<keyword evidence="2" id="KW-1185">Reference proteome</keyword>
<dbReference type="KEGG" id="psin:CAK95_08165"/>
<dbReference type="AlphaFoldDB" id="A0A1W6ZNW2"/>
<dbReference type="Proteomes" id="UP000194137">
    <property type="component" value="Chromosome"/>
</dbReference>
<accession>A0A1W6ZNW2</accession>
<dbReference type="EMBL" id="CP021112">
    <property type="protein sequence ID" value="ARP99059.1"/>
    <property type="molecule type" value="Genomic_DNA"/>
</dbReference>
<dbReference type="InterPro" id="IPR002789">
    <property type="entry name" value="HerA_central"/>
</dbReference>
<dbReference type="SUPFAM" id="SSF52540">
    <property type="entry name" value="P-loop containing nucleoside triphosphate hydrolases"/>
    <property type="match status" value="1"/>
</dbReference>
<dbReference type="STRING" id="1235591.CAK95_08165"/>
<dbReference type="InterPro" id="IPR027417">
    <property type="entry name" value="P-loop_NTPase"/>
</dbReference>
<dbReference type="PANTHER" id="PTHR42957">
    <property type="entry name" value="HELICASE MJ1565-RELATED"/>
    <property type="match status" value="1"/>
</dbReference>
<evidence type="ECO:0000313" key="1">
    <source>
        <dbReference type="EMBL" id="ARP99059.1"/>
    </source>
</evidence>
<gene>
    <name evidence="1" type="ORF">CAK95_08165</name>
</gene>
<organism evidence="1 2">
    <name type="scientific">Pseudorhodoplanes sinuspersici</name>
    <dbReference type="NCBI Taxonomy" id="1235591"/>
    <lineage>
        <taxon>Bacteria</taxon>
        <taxon>Pseudomonadati</taxon>
        <taxon>Pseudomonadota</taxon>
        <taxon>Alphaproteobacteria</taxon>
        <taxon>Hyphomicrobiales</taxon>
        <taxon>Pseudorhodoplanes</taxon>
    </lineage>
</organism>
<dbReference type="Pfam" id="PF01935">
    <property type="entry name" value="DUF87"/>
    <property type="match status" value="1"/>
</dbReference>
<protein>
    <submittedName>
        <fullName evidence="1">ATPase</fullName>
    </submittedName>
</protein>
<reference evidence="1 2" key="1">
    <citation type="submission" date="2017-05" db="EMBL/GenBank/DDBJ databases">
        <title>Full genome sequence of Pseudorhodoplanes sinuspersici.</title>
        <authorList>
            <person name="Dastgheib S.M.M."/>
            <person name="Shavandi M."/>
            <person name="Tirandaz H."/>
        </authorList>
    </citation>
    <scope>NUCLEOTIDE SEQUENCE [LARGE SCALE GENOMIC DNA]</scope>
    <source>
        <strain evidence="1 2">RIPI110</strain>
    </source>
</reference>
<dbReference type="OrthoDB" id="9806951at2"/>
<proteinExistence type="predicted"/>
<dbReference type="Gene3D" id="3.40.50.300">
    <property type="entry name" value="P-loop containing nucleotide triphosphate hydrolases"/>
    <property type="match status" value="2"/>
</dbReference>
<evidence type="ECO:0000313" key="2">
    <source>
        <dbReference type="Proteomes" id="UP000194137"/>
    </source>
</evidence>
<name>A0A1W6ZNW2_9HYPH</name>
<dbReference type="RefSeq" id="WP_086087468.1">
    <property type="nucleotide sequence ID" value="NZ_CP021112.1"/>
</dbReference>
<sequence>MDATHTQSQLSSNAAERQIIGRVMSVGGATAAIELHHAGSSLHDAARATVGKFLGVVSGDAVIIGMVTDISEQRGAHRINVAHIDLFGEVKEIEGASGFTRGITAYPTIGDPALLMTNEELCLVYGDASDTVRIGSLRQAPQINASINIDELLSKHFAILGTTGVGKSSGVAIILQQVLAARPDLRIFLIDPHNEYGRCFGDKAQVLNPRNLRLPFWLFNFEETIDAFFGRRPGVDEEVEILSEVIPLAKGAYLQYRNANDRFLTKRRDPKNAGFTADTPAPYRIEDLIGLIDERMGKLENRSSRMHHYKLLQRIQTFRNNPRYAFMFENANVGGDTMAEIISNLFRLPANNKPLTVMQLGGFPAEVVDSVVSVLSRMAFDFGLWSDGVAPLLFICEEAHRYAAADAKVAFGPTRRALSRIAKEGRKYGVFLGLVTQRPAEIDPNIISQCNTLFVMRLSNDRDHALIRSAVSDAASSLLTFVPSLGTAEAFVFGPGVALPMQMKFRELPQQFRPSSDVGSSGHADADAGSDLIVSVIERWRNATMSQKHHDDDVYDFGYAPPVQPQQILEPPDSVRSRILKAPLDRTGLGTPDLPKTWR</sequence>
<dbReference type="PANTHER" id="PTHR42957:SF1">
    <property type="entry name" value="HELICASE MJ1565-RELATED"/>
    <property type="match status" value="1"/>
</dbReference>
<dbReference type="InterPro" id="IPR008571">
    <property type="entry name" value="HerA-like"/>
</dbReference>